<dbReference type="Proteomes" id="UP000287651">
    <property type="component" value="Unassembled WGS sequence"/>
</dbReference>
<sequence length="129" mass="14195">MPGRPSDPGSEAVVPFSPEFRDPVVYPVHHGVRPPLLRVYVAWSRGSLLHLACLRQPLPEPESEDSVDEGEAGGKVVEVRLRAGEEGISEAHRRRIAYGSVPAFALLQSRKNSLMAMSRMSSSLLHGEW</sequence>
<evidence type="ECO:0000313" key="2">
    <source>
        <dbReference type="Proteomes" id="UP000287651"/>
    </source>
</evidence>
<reference evidence="1 2" key="1">
    <citation type="journal article" date="2014" name="Agronomy (Basel)">
        <title>A Draft Genome Sequence for Ensete ventricosum, the Drought-Tolerant Tree Against Hunger.</title>
        <authorList>
            <person name="Harrison J."/>
            <person name="Moore K.A."/>
            <person name="Paszkiewicz K."/>
            <person name="Jones T."/>
            <person name="Grant M."/>
            <person name="Ambacheew D."/>
            <person name="Muzemil S."/>
            <person name="Studholme D.J."/>
        </authorList>
    </citation>
    <scope>NUCLEOTIDE SEQUENCE [LARGE SCALE GENOMIC DNA]</scope>
</reference>
<gene>
    <name evidence="1" type="ORF">B296_00008776</name>
</gene>
<dbReference type="EMBL" id="AMZH03001406">
    <property type="protein sequence ID" value="RRT79410.1"/>
    <property type="molecule type" value="Genomic_DNA"/>
</dbReference>
<comment type="caution">
    <text evidence="1">The sequence shown here is derived from an EMBL/GenBank/DDBJ whole genome shotgun (WGS) entry which is preliminary data.</text>
</comment>
<organism evidence="1 2">
    <name type="scientific">Ensete ventricosum</name>
    <name type="common">Abyssinian banana</name>
    <name type="synonym">Musa ensete</name>
    <dbReference type="NCBI Taxonomy" id="4639"/>
    <lineage>
        <taxon>Eukaryota</taxon>
        <taxon>Viridiplantae</taxon>
        <taxon>Streptophyta</taxon>
        <taxon>Embryophyta</taxon>
        <taxon>Tracheophyta</taxon>
        <taxon>Spermatophyta</taxon>
        <taxon>Magnoliopsida</taxon>
        <taxon>Liliopsida</taxon>
        <taxon>Zingiberales</taxon>
        <taxon>Musaceae</taxon>
        <taxon>Ensete</taxon>
    </lineage>
</organism>
<name>A0A427AT50_ENSVE</name>
<protein>
    <submittedName>
        <fullName evidence="1">Uncharacterized protein</fullName>
    </submittedName>
</protein>
<dbReference type="AlphaFoldDB" id="A0A427AT50"/>
<proteinExistence type="predicted"/>
<accession>A0A427AT50</accession>
<evidence type="ECO:0000313" key="1">
    <source>
        <dbReference type="EMBL" id="RRT79410.1"/>
    </source>
</evidence>